<name>A0A1S1X693_9NEIS</name>
<accession>A0A1S1X693</accession>
<comment type="caution">
    <text evidence="3">The sequence shown here is derived from an EMBL/GenBank/DDBJ whole genome shotgun (WGS) entry which is preliminary data.</text>
</comment>
<dbReference type="InterPro" id="IPR003362">
    <property type="entry name" value="Bact_transf"/>
</dbReference>
<evidence type="ECO:0000313" key="4">
    <source>
        <dbReference type="Proteomes" id="UP000180088"/>
    </source>
</evidence>
<evidence type="ECO:0000313" key="3">
    <source>
        <dbReference type="EMBL" id="OHX14979.1"/>
    </source>
</evidence>
<sequence>MAKRLFDLAASACGLLALALPLLLVALWVKLDSPGPVFFRQVRVGRNGTLFRIHKFRTMQVNTEQLGQLTVGADSRVTGAGRILRKTKLDELPQLLDVLFGDMSLVGPRPEVPKYVAHYPADVREIVLSVRPGITDWASIKMIDENEILGRAADPERAYIDEILPQKLGYCVRYAETHSLLGDIRIIAATLMKIVTR</sequence>
<dbReference type="GO" id="GO:0016780">
    <property type="term" value="F:phosphotransferase activity, for other substituted phosphate groups"/>
    <property type="evidence" value="ECO:0007669"/>
    <property type="project" value="TreeGrafter"/>
</dbReference>
<comment type="similarity">
    <text evidence="1">Belongs to the bacterial sugar transferase family.</text>
</comment>
<dbReference type="PANTHER" id="PTHR30576">
    <property type="entry name" value="COLANIC BIOSYNTHESIS UDP-GLUCOSE LIPID CARRIER TRANSFERASE"/>
    <property type="match status" value="1"/>
</dbReference>
<proteinExistence type="inferred from homology"/>
<dbReference type="STRING" id="1903179.BI347_09595"/>
<reference evidence="3 4" key="1">
    <citation type="submission" date="2016-09" db="EMBL/GenBank/DDBJ databases">
        <title>Chromobacterium muskegensis sp. nov., an insecticidal bacterium isolated from Sphagnum bogs.</title>
        <authorList>
            <person name="Sparks M.E."/>
            <person name="Blackburn M.B."/>
            <person name="Gundersen-Rindal D.E."/>
            <person name="Mitchell A."/>
            <person name="Farrar R."/>
            <person name="Kuhar D."/>
        </authorList>
    </citation>
    <scope>NUCLEOTIDE SEQUENCE [LARGE SCALE GENOMIC DNA]</scope>
    <source>
        <strain evidence="3 4">37-2</strain>
    </source>
</reference>
<feature type="domain" description="Bacterial sugar transferase" evidence="2">
    <location>
        <begin position="3"/>
        <end position="195"/>
    </location>
</feature>
<keyword evidence="3" id="KW-0808">Transferase</keyword>
<protein>
    <submittedName>
        <fullName evidence="3">Sugar transferase</fullName>
    </submittedName>
</protein>
<evidence type="ECO:0000256" key="1">
    <source>
        <dbReference type="ARBA" id="ARBA00006464"/>
    </source>
</evidence>
<evidence type="ECO:0000259" key="2">
    <source>
        <dbReference type="Pfam" id="PF02397"/>
    </source>
</evidence>
<organism evidence="3 4">
    <name type="scientific">Chromobacterium sphagni</name>
    <dbReference type="NCBI Taxonomy" id="1903179"/>
    <lineage>
        <taxon>Bacteria</taxon>
        <taxon>Pseudomonadati</taxon>
        <taxon>Pseudomonadota</taxon>
        <taxon>Betaproteobacteria</taxon>
        <taxon>Neisseriales</taxon>
        <taxon>Chromobacteriaceae</taxon>
        <taxon>Chromobacterium</taxon>
    </lineage>
</organism>
<dbReference type="Pfam" id="PF02397">
    <property type="entry name" value="Bac_transf"/>
    <property type="match status" value="1"/>
</dbReference>
<dbReference type="Proteomes" id="UP000180088">
    <property type="component" value="Unassembled WGS sequence"/>
</dbReference>
<gene>
    <name evidence="3" type="ORF">BI347_09595</name>
</gene>
<dbReference type="AlphaFoldDB" id="A0A1S1X693"/>
<dbReference type="EMBL" id="MKCS01000001">
    <property type="protein sequence ID" value="OHX14979.1"/>
    <property type="molecule type" value="Genomic_DNA"/>
</dbReference>
<dbReference type="PANTHER" id="PTHR30576:SF20">
    <property type="entry name" value="QUINOVOSAMINEPHOSPHOTRANSFERAE-RELATED"/>
    <property type="match status" value="1"/>
</dbReference>